<evidence type="ECO:0000313" key="2">
    <source>
        <dbReference type="Proteomes" id="UP000254945"/>
    </source>
</evidence>
<sequence length="65" mass="7189">MGFSVPSNQDLYTGSSAYRRNLAQRYQTHRFGYDELANGQGPVAGIPVYGGFFGSGTGRPQRWRS</sequence>
<accession>A0A378WAA7</accession>
<proteinExistence type="predicted"/>
<dbReference type="AlphaFoldDB" id="A0A378WAA7"/>
<name>A0A378WAA7_9MYCO</name>
<reference evidence="1 2" key="1">
    <citation type="submission" date="2018-06" db="EMBL/GenBank/DDBJ databases">
        <authorList>
            <consortium name="Pathogen Informatics"/>
            <person name="Doyle S."/>
        </authorList>
    </citation>
    <scope>NUCLEOTIDE SEQUENCE [LARGE SCALE GENOMIC DNA]</scope>
    <source>
        <strain evidence="1 2">NCTC4524</strain>
    </source>
</reference>
<protein>
    <submittedName>
        <fullName evidence="1">Uncharacterized protein</fullName>
    </submittedName>
</protein>
<organism evidence="1 2">
    <name type="scientific">Mycolicibacterium senegalense</name>
    <dbReference type="NCBI Taxonomy" id="1796"/>
    <lineage>
        <taxon>Bacteria</taxon>
        <taxon>Bacillati</taxon>
        <taxon>Actinomycetota</taxon>
        <taxon>Actinomycetes</taxon>
        <taxon>Mycobacteriales</taxon>
        <taxon>Mycobacteriaceae</taxon>
        <taxon>Mycolicibacterium</taxon>
    </lineage>
</organism>
<evidence type="ECO:0000313" key="1">
    <source>
        <dbReference type="EMBL" id="SUA29198.1"/>
    </source>
</evidence>
<dbReference type="Proteomes" id="UP000254945">
    <property type="component" value="Unassembled WGS sequence"/>
</dbReference>
<gene>
    <name evidence="1" type="ORF">NCTC4524_05184</name>
</gene>
<dbReference type="EMBL" id="UGQQ01000002">
    <property type="protein sequence ID" value="SUA29198.1"/>
    <property type="molecule type" value="Genomic_DNA"/>
</dbReference>